<protein>
    <submittedName>
        <fullName evidence="1">YtxC-like family protein</fullName>
    </submittedName>
</protein>
<gene>
    <name evidence="1" type="ORF">CLLI_27710</name>
</gene>
<dbReference type="InterPro" id="IPR014199">
    <property type="entry name" value="Spore_YtxC"/>
</dbReference>
<comment type="caution">
    <text evidence="1">The sequence shown here is derived from an EMBL/GenBank/DDBJ whole genome shotgun (WGS) entry which is preliminary data.</text>
</comment>
<keyword evidence="2" id="KW-1185">Reference proteome</keyword>
<name>A0A2T0B011_9CLOT</name>
<dbReference type="Proteomes" id="UP000239706">
    <property type="component" value="Unassembled WGS sequence"/>
</dbReference>
<dbReference type="Pfam" id="PF08812">
    <property type="entry name" value="YtxC"/>
    <property type="match status" value="1"/>
</dbReference>
<dbReference type="RefSeq" id="WP_106064784.1">
    <property type="nucleotide sequence ID" value="NZ_PVXO01000073.1"/>
</dbReference>
<dbReference type="NCBIfam" id="TIGR02834">
    <property type="entry name" value="spo_ytxC"/>
    <property type="match status" value="1"/>
</dbReference>
<evidence type="ECO:0000313" key="1">
    <source>
        <dbReference type="EMBL" id="PRR76841.1"/>
    </source>
</evidence>
<dbReference type="OrthoDB" id="2986513at2"/>
<organism evidence="1 2">
    <name type="scientific">Clostridium liquoris</name>
    <dbReference type="NCBI Taxonomy" id="1289519"/>
    <lineage>
        <taxon>Bacteria</taxon>
        <taxon>Bacillati</taxon>
        <taxon>Bacillota</taxon>
        <taxon>Clostridia</taxon>
        <taxon>Eubacteriales</taxon>
        <taxon>Clostridiaceae</taxon>
        <taxon>Clostridium</taxon>
    </lineage>
</organism>
<dbReference type="EMBL" id="PVXO01000073">
    <property type="protein sequence ID" value="PRR76841.1"/>
    <property type="molecule type" value="Genomic_DNA"/>
</dbReference>
<sequence>MESFQLVYEEDLEEIIEGIKDLKNFFKMKKIEAGISESINKSTHFIKISFPDEKLSRKNLNMFNIYIANILYKALIEEFSRKYIIEFITDTYFFLDGDEIDEVKKRSIEILNNDSHIIEDSNIYYMNRKNEIIEKIVECIEENKEINIKGFLTFRMKELKNELQNIIDKIVEDYLIEKEYNEFIKLLKYFVDIQDSKIDEVNIIIDKGGNYIIQDGSGDDLMDRLFNEFLGNKFTGTVNMEDMLISGLITYCPNKIIIHCANNCHNTEFINTIKNVFLQRVEFCDKCKICNKIKEKNHN</sequence>
<proteinExistence type="predicted"/>
<accession>A0A2T0B011</accession>
<evidence type="ECO:0000313" key="2">
    <source>
        <dbReference type="Proteomes" id="UP000239706"/>
    </source>
</evidence>
<dbReference type="AlphaFoldDB" id="A0A2T0B011"/>
<reference evidence="1 2" key="1">
    <citation type="submission" date="2018-03" db="EMBL/GenBank/DDBJ databases">
        <title>Genome sequence of Clostridium liquoris DSM 100320.</title>
        <authorList>
            <person name="Poehlein A."/>
            <person name="Daniel R."/>
        </authorList>
    </citation>
    <scope>NUCLEOTIDE SEQUENCE [LARGE SCALE GENOMIC DNA]</scope>
    <source>
        <strain evidence="1 2">DSM 100320</strain>
    </source>
</reference>